<evidence type="ECO:0000313" key="2">
    <source>
        <dbReference type="EMBL" id="KAA5611590.1"/>
    </source>
</evidence>
<dbReference type="EMBL" id="VWPK01000019">
    <property type="protein sequence ID" value="KAA5611590.1"/>
    <property type="molecule type" value="Genomic_DNA"/>
</dbReference>
<gene>
    <name evidence="2" type="ORF">F1189_13580</name>
</gene>
<comment type="caution">
    <text evidence="2">The sequence shown here is derived from an EMBL/GenBank/DDBJ whole genome shotgun (WGS) entry which is preliminary data.</text>
</comment>
<dbReference type="RefSeq" id="WP_150041364.1">
    <property type="nucleotide sequence ID" value="NZ_OW485606.1"/>
</dbReference>
<protein>
    <submittedName>
        <fullName evidence="2">Uncharacterized protein</fullName>
    </submittedName>
</protein>
<name>A0A5M6ITE7_9PROT</name>
<sequence>MTAARVICTLPHAAETISDVKFVRDRGAMISEELPQERAELLFGGIPGFQIVSLDEPEPEPAPPPAPAPASDSEAVADGKARRGGKAHAKEVPTA</sequence>
<organism evidence="2 3">
    <name type="scientific">Rhodovastum atsumiense</name>
    <dbReference type="NCBI Taxonomy" id="504468"/>
    <lineage>
        <taxon>Bacteria</taxon>
        <taxon>Pseudomonadati</taxon>
        <taxon>Pseudomonadota</taxon>
        <taxon>Alphaproteobacteria</taxon>
        <taxon>Acetobacterales</taxon>
        <taxon>Acetobacteraceae</taxon>
        <taxon>Rhodovastum</taxon>
    </lineage>
</organism>
<feature type="region of interest" description="Disordered" evidence="1">
    <location>
        <begin position="52"/>
        <end position="95"/>
    </location>
</feature>
<proteinExistence type="predicted"/>
<dbReference type="AlphaFoldDB" id="A0A5M6ITE7"/>
<keyword evidence="3" id="KW-1185">Reference proteome</keyword>
<accession>A0A5M6ITE7</accession>
<reference evidence="2 3" key="1">
    <citation type="submission" date="2019-09" db="EMBL/GenBank/DDBJ databases">
        <title>Genome sequence of Rhodovastum atsumiense, a diverse member of the Acetobacteraceae family of non-sulfur purple photosynthetic bacteria.</title>
        <authorList>
            <person name="Meyer T."/>
            <person name="Kyndt J."/>
        </authorList>
    </citation>
    <scope>NUCLEOTIDE SEQUENCE [LARGE SCALE GENOMIC DNA]</scope>
    <source>
        <strain evidence="2 3">DSM 21279</strain>
    </source>
</reference>
<evidence type="ECO:0000256" key="1">
    <source>
        <dbReference type="SAM" id="MobiDB-lite"/>
    </source>
</evidence>
<dbReference type="Proteomes" id="UP000325255">
    <property type="component" value="Unassembled WGS sequence"/>
</dbReference>
<evidence type="ECO:0000313" key="3">
    <source>
        <dbReference type="Proteomes" id="UP000325255"/>
    </source>
</evidence>